<protein>
    <submittedName>
        <fullName evidence="3">SDR family NAD(P)-dependent oxidoreductase</fullName>
    </submittedName>
</protein>
<reference evidence="3 4" key="1">
    <citation type="journal article" date="2014" name="Int. J. Syst. Evol. Microbiol.">
        <title>Streptomyces hoynatensis sp. nov., isolated from deep marine sediment.</title>
        <authorList>
            <person name="Veyisoglu A."/>
            <person name="Sahin N."/>
        </authorList>
    </citation>
    <scope>NUCLEOTIDE SEQUENCE [LARGE SCALE GENOMIC DNA]</scope>
    <source>
        <strain evidence="3 4">KCTC 29097</strain>
    </source>
</reference>
<organism evidence="3 4">
    <name type="scientific">Streptomyces hoynatensis</name>
    <dbReference type="NCBI Taxonomy" id="1141874"/>
    <lineage>
        <taxon>Bacteria</taxon>
        <taxon>Bacillati</taxon>
        <taxon>Actinomycetota</taxon>
        <taxon>Actinomycetes</taxon>
        <taxon>Kitasatosporales</taxon>
        <taxon>Streptomycetaceae</taxon>
        <taxon>Streptomyces</taxon>
    </lineage>
</organism>
<gene>
    <name evidence="3" type="ORF">D7294_14970</name>
</gene>
<dbReference type="PRINTS" id="PR00080">
    <property type="entry name" value="SDRFAMILY"/>
</dbReference>
<evidence type="ECO:0000256" key="2">
    <source>
        <dbReference type="RuleBase" id="RU000363"/>
    </source>
</evidence>
<dbReference type="GO" id="GO:0016491">
    <property type="term" value="F:oxidoreductase activity"/>
    <property type="evidence" value="ECO:0007669"/>
    <property type="project" value="UniProtKB-KW"/>
</dbReference>
<name>A0A3A9Z0E4_9ACTN</name>
<dbReference type="PRINTS" id="PR00081">
    <property type="entry name" value="GDHRDH"/>
</dbReference>
<comment type="similarity">
    <text evidence="2">Belongs to the short-chain dehydrogenases/reductases (SDR) family.</text>
</comment>
<dbReference type="PANTHER" id="PTHR43157">
    <property type="entry name" value="PHOSPHATIDYLINOSITOL-GLYCAN BIOSYNTHESIS CLASS F PROTEIN-RELATED"/>
    <property type="match status" value="1"/>
</dbReference>
<keyword evidence="4" id="KW-1185">Reference proteome</keyword>
<dbReference type="InterPro" id="IPR002347">
    <property type="entry name" value="SDR_fam"/>
</dbReference>
<dbReference type="PANTHER" id="PTHR43157:SF31">
    <property type="entry name" value="PHOSPHATIDYLINOSITOL-GLYCAN BIOSYNTHESIS CLASS F PROTEIN"/>
    <property type="match status" value="1"/>
</dbReference>
<sequence>MRTILITGSTDGLGRWVALRLATDATDPARVIVHGRSAERAEEVREEIRRAAGEDRADVLLADLSVLKNVDALADEVLRRYDRLDVLVNNAGRAGTWDSPRAVTPDGYEERFAVNYLAGFHLTNRLLPLLKKSAPARIVNVASVGQEPIDFDDPMIERNFSPVRSYSQSKLAQILHAFDLAEDLRASGEDVTVNALHPASFMDTTMCRELGVPPWTSVDTGGRALLHLINDAHVGTGRYFDSEVPARADEQAYDPEARNRLRVLSEELVARALA</sequence>
<dbReference type="EMBL" id="RBAL01000007">
    <property type="protein sequence ID" value="RKN41763.1"/>
    <property type="molecule type" value="Genomic_DNA"/>
</dbReference>
<dbReference type="RefSeq" id="WP_120679725.1">
    <property type="nucleotide sequence ID" value="NZ_RBAL01000007.1"/>
</dbReference>
<dbReference type="InterPro" id="IPR036291">
    <property type="entry name" value="NAD(P)-bd_dom_sf"/>
</dbReference>
<evidence type="ECO:0000313" key="3">
    <source>
        <dbReference type="EMBL" id="RKN41763.1"/>
    </source>
</evidence>
<dbReference type="OrthoDB" id="3237043at2"/>
<comment type="caution">
    <text evidence="3">The sequence shown here is derived from an EMBL/GenBank/DDBJ whole genome shotgun (WGS) entry which is preliminary data.</text>
</comment>
<dbReference type="AlphaFoldDB" id="A0A3A9Z0E4"/>
<evidence type="ECO:0000313" key="4">
    <source>
        <dbReference type="Proteomes" id="UP000272474"/>
    </source>
</evidence>
<evidence type="ECO:0000256" key="1">
    <source>
        <dbReference type="ARBA" id="ARBA00023002"/>
    </source>
</evidence>
<keyword evidence="1" id="KW-0560">Oxidoreductase</keyword>
<dbReference type="Pfam" id="PF00106">
    <property type="entry name" value="adh_short"/>
    <property type="match status" value="1"/>
</dbReference>
<dbReference type="Proteomes" id="UP000272474">
    <property type="component" value="Unassembled WGS sequence"/>
</dbReference>
<dbReference type="Gene3D" id="3.40.50.720">
    <property type="entry name" value="NAD(P)-binding Rossmann-like Domain"/>
    <property type="match status" value="1"/>
</dbReference>
<accession>A0A3A9Z0E4</accession>
<proteinExistence type="inferred from homology"/>
<dbReference type="SUPFAM" id="SSF51735">
    <property type="entry name" value="NAD(P)-binding Rossmann-fold domains"/>
    <property type="match status" value="1"/>
</dbReference>